<sequence>MYISIVISQSGFNFRCNRKYGCKVDSDALEGALLFYQGQSNSLEMATEDNHYASIRISTVVENNRTSPMQTNRTQFLRQNITHQHHPFLVGNHTSTRSNMHIYSLASPGINTSGFEEEVFSCNIECISPESVVTTPNDQNPEPEELTLQENADGSQCDKYSFLAEESLNELNKDSIC</sequence>
<reference evidence="1" key="1">
    <citation type="submission" date="2018-11" db="EMBL/GenBank/DDBJ databases">
        <authorList>
            <person name="Alioto T."/>
            <person name="Alioto T."/>
        </authorList>
    </citation>
    <scope>NUCLEOTIDE SEQUENCE</scope>
</reference>
<dbReference type="AlphaFoldDB" id="A0A8B6CRK4"/>
<comment type="caution">
    <text evidence="1">The sequence shown here is derived from an EMBL/GenBank/DDBJ whole genome shotgun (WGS) entry which is preliminary data.</text>
</comment>
<dbReference type="EMBL" id="UYJE01002280">
    <property type="protein sequence ID" value="VDI09354.1"/>
    <property type="molecule type" value="Genomic_DNA"/>
</dbReference>
<keyword evidence="2" id="KW-1185">Reference proteome</keyword>
<proteinExistence type="predicted"/>
<evidence type="ECO:0000313" key="1">
    <source>
        <dbReference type="EMBL" id="VDI09354.1"/>
    </source>
</evidence>
<accession>A0A8B6CRK4</accession>
<gene>
    <name evidence="1" type="ORF">MGAL_10B001030</name>
</gene>
<dbReference type="OrthoDB" id="10411984at2759"/>
<protein>
    <submittedName>
        <fullName evidence="1">Uncharacterized protein</fullName>
    </submittedName>
</protein>
<evidence type="ECO:0000313" key="2">
    <source>
        <dbReference type="Proteomes" id="UP000596742"/>
    </source>
</evidence>
<organism evidence="1 2">
    <name type="scientific">Mytilus galloprovincialis</name>
    <name type="common">Mediterranean mussel</name>
    <dbReference type="NCBI Taxonomy" id="29158"/>
    <lineage>
        <taxon>Eukaryota</taxon>
        <taxon>Metazoa</taxon>
        <taxon>Spiralia</taxon>
        <taxon>Lophotrochozoa</taxon>
        <taxon>Mollusca</taxon>
        <taxon>Bivalvia</taxon>
        <taxon>Autobranchia</taxon>
        <taxon>Pteriomorphia</taxon>
        <taxon>Mytilida</taxon>
        <taxon>Mytiloidea</taxon>
        <taxon>Mytilidae</taxon>
        <taxon>Mytilinae</taxon>
        <taxon>Mytilus</taxon>
    </lineage>
</organism>
<dbReference type="Proteomes" id="UP000596742">
    <property type="component" value="Unassembled WGS sequence"/>
</dbReference>
<name>A0A8B6CRK4_MYTGA</name>